<feature type="domain" description="Lnb N-terminal periplasmic" evidence="2">
    <location>
        <begin position="132"/>
        <end position="289"/>
    </location>
</feature>
<evidence type="ECO:0000313" key="3">
    <source>
        <dbReference type="EMBL" id="PWF25452.1"/>
    </source>
</evidence>
<accession>A0A2V1K900</accession>
<feature type="transmembrane region" description="Helical" evidence="1">
    <location>
        <begin position="73"/>
        <end position="91"/>
    </location>
</feature>
<evidence type="ECO:0000313" key="4">
    <source>
        <dbReference type="Proteomes" id="UP000245212"/>
    </source>
</evidence>
<keyword evidence="1" id="KW-0812">Transmembrane</keyword>
<feature type="transmembrane region" description="Helical" evidence="1">
    <location>
        <begin position="20"/>
        <end position="39"/>
    </location>
</feature>
<dbReference type="Pfam" id="PF13387">
    <property type="entry name" value="Lnb_N"/>
    <property type="match status" value="1"/>
</dbReference>
<protein>
    <recommendedName>
        <fullName evidence="2">Lnb N-terminal periplasmic domain-containing protein</fullName>
    </recommendedName>
</protein>
<comment type="caution">
    <text evidence="3">The sequence shown here is derived from an EMBL/GenBank/DDBJ whole genome shotgun (WGS) entry which is preliminary data.</text>
</comment>
<evidence type="ECO:0000256" key="1">
    <source>
        <dbReference type="SAM" id="Phobius"/>
    </source>
</evidence>
<proteinExistence type="predicted"/>
<evidence type="ECO:0000259" key="2">
    <source>
        <dbReference type="Pfam" id="PF13387"/>
    </source>
</evidence>
<dbReference type="InterPro" id="IPR025178">
    <property type="entry name" value="Lnb_N"/>
</dbReference>
<keyword evidence="1" id="KW-1133">Transmembrane helix</keyword>
<name>A0A2V1K900_9BURK</name>
<dbReference type="Proteomes" id="UP000245212">
    <property type="component" value="Unassembled WGS sequence"/>
</dbReference>
<dbReference type="AlphaFoldDB" id="A0A2V1K900"/>
<dbReference type="EMBL" id="QETA01000001">
    <property type="protein sequence ID" value="PWF25452.1"/>
    <property type="molecule type" value="Genomic_DNA"/>
</dbReference>
<sequence length="343" mass="38804">MIGGHDMKRLGSLLRWTGRVVMALMACLLAGWAGLALWFQAESPWRVPALLVCAALGLAAVMAPWMLRWRGRIWLVAGAGLLATLGWWQTLAPSHDRIWADDVDRLTWAEVNGNRLIMHNVRNFEWRSETDYTPRWETREYDLDELVSGDLFLSYWMGPAIAHTLVSFGFADGRQLVFSLEIRKEQGESFSAIAGFFRQYEVVLIAADENDIIRVRTNARGETVRMYRLDMPPSALREALLGYLQEAEDIRREPRFYNSLTSNCTTIVFDLARRIVPGLPLDYRLLLSGYFAEYAHDHNGLVPGHEFFELEAAGDITARALAFSGDPADFPAAIRVGVPFLVH</sequence>
<reference evidence="4" key="1">
    <citation type="submission" date="2018-05" db="EMBL/GenBank/DDBJ databases">
        <authorList>
            <person name="Li Y."/>
        </authorList>
    </citation>
    <scope>NUCLEOTIDE SEQUENCE [LARGE SCALE GENOMIC DNA]</scope>
    <source>
        <strain evidence="4">3d-2-2</strain>
    </source>
</reference>
<feature type="transmembrane region" description="Helical" evidence="1">
    <location>
        <begin position="45"/>
        <end position="66"/>
    </location>
</feature>
<keyword evidence="4" id="KW-1185">Reference proteome</keyword>
<organism evidence="3 4">
    <name type="scientific">Corticimicrobacter populi</name>
    <dbReference type="NCBI Taxonomy" id="2175229"/>
    <lineage>
        <taxon>Bacteria</taxon>
        <taxon>Pseudomonadati</taxon>
        <taxon>Pseudomonadota</taxon>
        <taxon>Betaproteobacteria</taxon>
        <taxon>Burkholderiales</taxon>
        <taxon>Alcaligenaceae</taxon>
        <taxon>Corticimicrobacter</taxon>
    </lineage>
</organism>
<keyword evidence="1" id="KW-0472">Membrane</keyword>
<gene>
    <name evidence="3" type="ORF">DD235_04785</name>
</gene>